<evidence type="ECO:0000256" key="2">
    <source>
        <dbReference type="SAM" id="SignalP"/>
    </source>
</evidence>
<evidence type="ECO:0000256" key="1">
    <source>
        <dbReference type="SAM" id="Phobius"/>
    </source>
</evidence>
<proteinExistence type="predicted"/>
<dbReference type="InterPro" id="IPR002859">
    <property type="entry name" value="PKD/REJ-like"/>
</dbReference>
<dbReference type="Proteomes" id="UP001642484">
    <property type="component" value="Unassembled WGS sequence"/>
</dbReference>
<keyword evidence="1" id="KW-0812">Transmembrane</keyword>
<feature type="domain" description="PKD/REJ-like" evidence="3">
    <location>
        <begin position="326"/>
        <end position="753"/>
    </location>
</feature>
<feature type="signal peptide" evidence="2">
    <location>
        <begin position="1"/>
        <end position="18"/>
    </location>
</feature>
<keyword evidence="5" id="KW-1185">Reference proteome</keyword>
<organism evidence="4 5">
    <name type="scientific">Durusdinium trenchii</name>
    <dbReference type="NCBI Taxonomy" id="1381693"/>
    <lineage>
        <taxon>Eukaryota</taxon>
        <taxon>Sar</taxon>
        <taxon>Alveolata</taxon>
        <taxon>Dinophyceae</taxon>
        <taxon>Suessiales</taxon>
        <taxon>Symbiodiniaceae</taxon>
        <taxon>Durusdinium</taxon>
    </lineage>
</organism>
<keyword evidence="1" id="KW-1133">Transmembrane helix</keyword>
<reference evidence="4 5" key="1">
    <citation type="submission" date="2024-02" db="EMBL/GenBank/DDBJ databases">
        <authorList>
            <person name="Chen Y."/>
            <person name="Shah S."/>
            <person name="Dougan E. K."/>
            <person name="Thang M."/>
            <person name="Chan C."/>
        </authorList>
    </citation>
    <scope>NUCLEOTIDE SEQUENCE [LARGE SCALE GENOMIC DNA]</scope>
</reference>
<accession>A0ABP0MT70</accession>
<name>A0ABP0MT70_9DINO</name>
<sequence length="1086" mass="115167">MLIFQLLVCVAWLVRRPGHIENRHWIVSAVCQISRTGKVALGPAVVHQAPVKGALLLDSAELVHGFTTLLLRFSSKARLVQENATDVPQCDSILAVPTLAMIGSLPSCQWYNDGQVLQVLLGNGPTVQTGSTISTLPSVLAAADTSDAAGALTAVVVSSLAPVTPGAVLQIWPPQALPCSSVILSGTLSTGAAGRHFSSVAWRFGTADVATGGFEAFLNAASTSNSLKLEIPGTALSTAVAASAANLVRLEIVLQVTNWLGLSSETSDILTVDRSGTVAPLVYPSSITNRTIQSSQAVSFSVATRYADQTACGTAISLPTSSLSENWFVLSNSSWLSLDTVLSDGAREPWKVSLASYAFSPGSTQQLKATASYGSGPVREHVFNLKVEDAIPPVIRITAPYVVSETCGFSLDASATYDPIAPTTDDLVFWWSCATGTGTIDCRRLVNFGPQIWILKNGTGSSGPLLIVDGGQLTEGNYTFTLQVLRVSDQASITKAWTLDVVKAPTVSIATTPSWYDGQSVSTQPNTVGPTSTAYIRTGQGCGERLSAQWLWALVEAESPFNIVTYFGNSSDASTFAALPGDVPYDYLLPGFRYSYALLEQADQMPPTLLDAETQGLAFGRTVPFLADAPPAAGQVACVPMIGTAAATDFFISSSGWHDEDMSNLSYSYYLLPLPAGVSLANDGNGGVSVSGNFVPPQVDWKDTSSPNHWIALGGICLGHSQSMLQLRLPAGQHMLAVLVEDSLGAVSSAFLAGPLVEASSSAADIEKGLDIAVISNNAEIILSTLDATSGTGFDATKEAEAFTAAARVADLSETGICRLSRVASRLLVNATPAFAYMISQALSTVLVDMSAIPSVGVNRLPRVVYSVAVAYATEVEEVVLRTEQLTSLATELGNAILATVQLDGSQVLSWTQDGRGNPYAWANQTTYASTFVSSDSTVVVLQIQHCLSDEILNLSQRTLTLELPLPERPTASLPEGHVYKATCAVFDPDERQWTRDGVRWTEEEETIKCHVNSGIDVAMAFTAFYRAAPNLEEEQPVNVGIMVVAILVFFFCLGIVAYSNSKKGSQASFEALLEPKRCWKQLLGF</sequence>
<comment type="caution">
    <text evidence="4">The sequence shown here is derived from an EMBL/GenBank/DDBJ whole genome shotgun (WGS) entry which is preliminary data.</text>
</comment>
<evidence type="ECO:0000313" key="5">
    <source>
        <dbReference type="Proteomes" id="UP001642484"/>
    </source>
</evidence>
<keyword evidence="1" id="KW-0472">Membrane</keyword>
<evidence type="ECO:0000313" key="4">
    <source>
        <dbReference type="EMBL" id="CAK9054685.1"/>
    </source>
</evidence>
<protein>
    <recommendedName>
        <fullName evidence="3">PKD/REJ-like domain-containing protein</fullName>
    </recommendedName>
</protein>
<dbReference type="EMBL" id="CAXAMN010019635">
    <property type="protein sequence ID" value="CAK9054685.1"/>
    <property type="molecule type" value="Genomic_DNA"/>
</dbReference>
<feature type="chain" id="PRO_5047515854" description="PKD/REJ-like domain-containing protein" evidence="2">
    <location>
        <begin position="19"/>
        <end position="1086"/>
    </location>
</feature>
<feature type="transmembrane region" description="Helical" evidence="1">
    <location>
        <begin position="1040"/>
        <end position="1059"/>
    </location>
</feature>
<keyword evidence="2" id="KW-0732">Signal</keyword>
<gene>
    <name evidence="4" type="ORF">CCMP2556_LOCUS27322</name>
</gene>
<evidence type="ECO:0000259" key="3">
    <source>
        <dbReference type="Pfam" id="PF02010"/>
    </source>
</evidence>
<dbReference type="Pfam" id="PF02010">
    <property type="entry name" value="REJ"/>
    <property type="match status" value="1"/>
</dbReference>